<keyword evidence="2" id="KW-1185">Reference proteome</keyword>
<gene>
    <name evidence="1" type="ORF">BT63DRAFT_422755</name>
</gene>
<name>A0A6A6UJ53_9PEZI</name>
<evidence type="ECO:0000313" key="1">
    <source>
        <dbReference type="EMBL" id="KAF2672259.1"/>
    </source>
</evidence>
<protein>
    <submittedName>
        <fullName evidence="1">Uncharacterized protein</fullName>
    </submittedName>
</protein>
<dbReference type="AlphaFoldDB" id="A0A6A6UJ53"/>
<reference evidence="1" key="1">
    <citation type="journal article" date="2020" name="Stud. Mycol.">
        <title>101 Dothideomycetes genomes: a test case for predicting lifestyles and emergence of pathogens.</title>
        <authorList>
            <person name="Haridas S."/>
            <person name="Albert R."/>
            <person name="Binder M."/>
            <person name="Bloem J."/>
            <person name="Labutti K."/>
            <person name="Salamov A."/>
            <person name="Andreopoulos B."/>
            <person name="Baker S."/>
            <person name="Barry K."/>
            <person name="Bills G."/>
            <person name="Bluhm B."/>
            <person name="Cannon C."/>
            <person name="Castanera R."/>
            <person name="Culley D."/>
            <person name="Daum C."/>
            <person name="Ezra D."/>
            <person name="Gonzalez J."/>
            <person name="Henrissat B."/>
            <person name="Kuo A."/>
            <person name="Liang C."/>
            <person name="Lipzen A."/>
            <person name="Lutzoni F."/>
            <person name="Magnuson J."/>
            <person name="Mondo S."/>
            <person name="Nolan M."/>
            <person name="Ohm R."/>
            <person name="Pangilinan J."/>
            <person name="Park H.-J."/>
            <person name="Ramirez L."/>
            <person name="Alfaro M."/>
            <person name="Sun H."/>
            <person name="Tritt A."/>
            <person name="Yoshinaga Y."/>
            <person name="Zwiers L.-H."/>
            <person name="Turgeon B."/>
            <person name="Goodwin S."/>
            <person name="Spatafora J."/>
            <person name="Crous P."/>
            <person name="Grigoriev I."/>
        </authorList>
    </citation>
    <scope>NUCLEOTIDE SEQUENCE</scope>
    <source>
        <strain evidence="1">CBS 115976</strain>
    </source>
</reference>
<sequence>MDELQFQVMRSSTLPVTGTRCIARGLFTLAVLECGADAQLILAFRSTTTRRKNPPRETEKVLL</sequence>
<dbReference type="EMBL" id="MU004232">
    <property type="protein sequence ID" value="KAF2672259.1"/>
    <property type="molecule type" value="Genomic_DNA"/>
</dbReference>
<dbReference type="Proteomes" id="UP000799302">
    <property type="component" value="Unassembled WGS sequence"/>
</dbReference>
<accession>A0A6A6UJ53</accession>
<organism evidence="1 2">
    <name type="scientific">Microthyrium microscopicum</name>
    <dbReference type="NCBI Taxonomy" id="703497"/>
    <lineage>
        <taxon>Eukaryota</taxon>
        <taxon>Fungi</taxon>
        <taxon>Dikarya</taxon>
        <taxon>Ascomycota</taxon>
        <taxon>Pezizomycotina</taxon>
        <taxon>Dothideomycetes</taxon>
        <taxon>Dothideomycetes incertae sedis</taxon>
        <taxon>Microthyriales</taxon>
        <taxon>Microthyriaceae</taxon>
        <taxon>Microthyrium</taxon>
    </lineage>
</organism>
<proteinExistence type="predicted"/>
<evidence type="ECO:0000313" key="2">
    <source>
        <dbReference type="Proteomes" id="UP000799302"/>
    </source>
</evidence>